<sequence>MIKNVTVLGAGTMGHGIAHVFARHGCKVSLYEPFDAVRLSAPEKIREELQFMVDEDYISKEDMENAIANITIYDNLEEAAKNADYAIEACPEKMELKQELFGKLDKICPPHTVFATNTSSLKLSEMIQYLPEERQKRCMVSHWYNPAYLLPIAELSKFGNMDEDVFNEVYELYVRCEKKPVRVLKDITGMVANRLLHAQAREAFHLVEIGAATAEDVDQALKYGPCFRNATTGMLEVADMGGLDVWLAGEDNMLPALDNSDKACDAMRNLVAEGNLGIKTGKGFFEYPEEKRGQIQMDFYRRLIVQLKASKNYD</sequence>
<evidence type="ECO:0000259" key="6">
    <source>
        <dbReference type="Pfam" id="PF02737"/>
    </source>
</evidence>
<dbReference type="InterPro" id="IPR008927">
    <property type="entry name" value="6-PGluconate_DH-like_C_sf"/>
</dbReference>
<dbReference type="PANTHER" id="PTHR48075">
    <property type="entry name" value="3-HYDROXYACYL-COA DEHYDROGENASE FAMILY PROTEIN"/>
    <property type="match status" value="1"/>
</dbReference>
<dbReference type="Proteomes" id="UP000260773">
    <property type="component" value="Unassembled WGS sequence"/>
</dbReference>
<dbReference type="InterPro" id="IPR022694">
    <property type="entry name" value="3-OHacyl-CoA_DH"/>
</dbReference>
<reference evidence="7 8" key="1">
    <citation type="submission" date="2018-08" db="EMBL/GenBank/DDBJ databases">
        <title>A genome reference for cultivated species of the human gut microbiota.</title>
        <authorList>
            <person name="Zou Y."/>
            <person name="Xue W."/>
            <person name="Luo G."/>
        </authorList>
    </citation>
    <scope>NUCLEOTIDE SEQUENCE [LARGE SCALE GENOMIC DNA]</scope>
    <source>
        <strain evidence="7 8">AF45-17</strain>
    </source>
</reference>
<dbReference type="Gene3D" id="3.40.50.720">
    <property type="entry name" value="NAD(P)-binding Rossmann-like Domain"/>
    <property type="match status" value="1"/>
</dbReference>
<dbReference type="PIRSF" id="PIRSF000105">
    <property type="entry name" value="HCDH"/>
    <property type="match status" value="1"/>
</dbReference>
<gene>
    <name evidence="7" type="ORF">DW070_03595</name>
</gene>
<comment type="pathway">
    <text evidence="1">Lipid metabolism; butanoate metabolism.</text>
</comment>
<dbReference type="InterPro" id="IPR013328">
    <property type="entry name" value="6PGD_dom2"/>
</dbReference>
<dbReference type="SUPFAM" id="SSF51735">
    <property type="entry name" value="NAD(P)-binding Rossmann-fold domains"/>
    <property type="match status" value="1"/>
</dbReference>
<keyword evidence="3" id="KW-0560">Oxidoreductase</keyword>
<evidence type="ECO:0000256" key="2">
    <source>
        <dbReference type="ARBA" id="ARBA00009463"/>
    </source>
</evidence>
<evidence type="ECO:0000259" key="5">
    <source>
        <dbReference type="Pfam" id="PF00725"/>
    </source>
</evidence>
<dbReference type="InterPro" id="IPR036291">
    <property type="entry name" value="NAD(P)-bd_dom_sf"/>
</dbReference>
<comment type="caution">
    <text evidence="7">The sequence shown here is derived from an EMBL/GenBank/DDBJ whole genome shotgun (WGS) entry which is preliminary data.</text>
</comment>
<dbReference type="Pfam" id="PF00725">
    <property type="entry name" value="3HCDH"/>
    <property type="match status" value="1"/>
</dbReference>
<protein>
    <submittedName>
        <fullName evidence="7">3-hydroxyacyl-CoA dehydrogenase family protein</fullName>
    </submittedName>
</protein>
<dbReference type="GO" id="GO:0070403">
    <property type="term" value="F:NAD+ binding"/>
    <property type="evidence" value="ECO:0007669"/>
    <property type="project" value="InterPro"/>
</dbReference>
<dbReference type="InterPro" id="IPR006108">
    <property type="entry name" value="3HC_DH_C"/>
</dbReference>
<dbReference type="GO" id="GO:0006631">
    <property type="term" value="P:fatty acid metabolic process"/>
    <property type="evidence" value="ECO:0007669"/>
    <property type="project" value="InterPro"/>
</dbReference>
<dbReference type="GO" id="GO:0016616">
    <property type="term" value="F:oxidoreductase activity, acting on the CH-OH group of donors, NAD or NADP as acceptor"/>
    <property type="evidence" value="ECO:0007669"/>
    <property type="project" value="InterPro"/>
</dbReference>
<dbReference type="EMBL" id="QVEP01000006">
    <property type="protein sequence ID" value="RGB81237.1"/>
    <property type="molecule type" value="Genomic_DNA"/>
</dbReference>
<dbReference type="RefSeq" id="WP_117527252.1">
    <property type="nucleotide sequence ID" value="NZ_JAQDKA010000001.1"/>
</dbReference>
<evidence type="ECO:0000256" key="1">
    <source>
        <dbReference type="ARBA" id="ARBA00005086"/>
    </source>
</evidence>
<feature type="domain" description="3-hydroxyacyl-CoA dehydrogenase NAD binding" evidence="6">
    <location>
        <begin position="4"/>
        <end position="186"/>
    </location>
</feature>
<proteinExistence type="inferred from homology"/>
<feature type="domain" description="3-hydroxyacyl-CoA dehydrogenase C-terminal" evidence="5">
    <location>
        <begin position="189"/>
        <end position="287"/>
    </location>
</feature>
<dbReference type="AlphaFoldDB" id="A0A3E2TR58"/>
<evidence type="ECO:0000313" key="7">
    <source>
        <dbReference type="EMBL" id="RGB81237.1"/>
    </source>
</evidence>
<evidence type="ECO:0000256" key="3">
    <source>
        <dbReference type="ARBA" id="ARBA00023002"/>
    </source>
</evidence>
<dbReference type="PANTHER" id="PTHR48075:SF5">
    <property type="entry name" value="3-HYDROXYBUTYRYL-COA DEHYDROGENASE"/>
    <property type="match status" value="1"/>
</dbReference>
<dbReference type="InterPro" id="IPR006176">
    <property type="entry name" value="3-OHacyl-CoA_DH_NAD-bd"/>
</dbReference>
<evidence type="ECO:0000313" key="8">
    <source>
        <dbReference type="Proteomes" id="UP000260773"/>
    </source>
</evidence>
<evidence type="ECO:0000256" key="4">
    <source>
        <dbReference type="PIRSR" id="PIRSR000105-1"/>
    </source>
</evidence>
<comment type="similarity">
    <text evidence="2">Belongs to the 3-hydroxyacyl-CoA dehydrogenase family.</text>
</comment>
<feature type="site" description="Important for catalytic activity" evidence="4">
    <location>
        <position position="142"/>
    </location>
</feature>
<accession>A0A3E2TR58</accession>
<dbReference type="SUPFAM" id="SSF48179">
    <property type="entry name" value="6-phosphogluconate dehydrogenase C-terminal domain-like"/>
    <property type="match status" value="1"/>
</dbReference>
<dbReference type="Pfam" id="PF02737">
    <property type="entry name" value="3HCDH_N"/>
    <property type="match status" value="1"/>
</dbReference>
<dbReference type="Gene3D" id="1.10.1040.10">
    <property type="entry name" value="N-(1-d-carboxylethyl)-l-norvaline Dehydrogenase, domain 2"/>
    <property type="match status" value="1"/>
</dbReference>
<organism evidence="7 8">
    <name type="scientific">Coprococcus catus</name>
    <dbReference type="NCBI Taxonomy" id="116085"/>
    <lineage>
        <taxon>Bacteria</taxon>
        <taxon>Bacillati</taxon>
        <taxon>Bacillota</taxon>
        <taxon>Clostridia</taxon>
        <taxon>Lachnospirales</taxon>
        <taxon>Lachnospiraceae</taxon>
        <taxon>Coprococcus</taxon>
    </lineage>
</organism>
<name>A0A3E2TR58_9FIRM</name>